<evidence type="ECO:0000313" key="1">
    <source>
        <dbReference type="EMBL" id="WIA22361.1"/>
    </source>
</evidence>
<protein>
    <submittedName>
        <fullName evidence="1">Uncharacterized protein</fullName>
    </submittedName>
</protein>
<keyword evidence="2" id="KW-1185">Reference proteome</keyword>
<name>A0ABY8ULM5_TETOB</name>
<organism evidence="1 2">
    <name type="scientific">Tetradesmus obliquus</name>
    <name type="common">Green alga</name>
    <name type="synonym">Acutodesmus obliquus</name>
    <dbReference type="NCBI Taxonomy" id="3088"/>
    <lineage>
        <taxon>Eukaryota</taxon>
        <taxon>Viridiplantae</taxon>
        <taxon>Chlorophyta</taxon>
        <taxon>core chlorophytes</taxon>
        <taxon>Chlorophyceae</taxon>
        <taxon>CS clade</taxon>
        <taxon>Sphaeropleales</taxon>
        <taxon>Scenedesmaceae</taxon>
        <taxon>Tetradesmus</taxon>
    </lineage>
</organism>
<sequence>MRTCSVNKDAQLQKLGEQSDWDDIEISSCSYVPQQYKRVQVHHVSAPTGCLSAQSAAAPLSGRQCVSDWQQVQCAPQQVTIDLIN</sequence>
<proteinExistence type="predicted"/>
<reference evidence="1 2" key="1">
    <citation type="submission" date="2023-05" db="EMBL/GenBank/DDBJ databases">
        <title>A 100% complete, gapless, phased diploid assembly of the Scenedesmus obliquus UTEX 3031 genome.</title>
        <authorList>
            <person name="Biondi T.C."/>
            <person name="Hanschen E.R."/>
            <person name="Kwon T."/>
            <person name="Eng W."/>
            <person name="Kruse C.P.S."/>
            <person name="Koehler S.I."/>
            <person name="Kunde Y."/>
            <person name="Gleasner C.D."/>
            <person name="You Mak K.T."/>
            <person name="Polle J."/>
            <person name="Hovde B.T."/>
            <person name="Starkenburg S.R."/>
        </authorList>
    </citation>
    <scope>NUCLEOTIDE SEQUENCE [LARGE SCALE GENOMIC DNA]</scope>
    <source>
        <strain evidence="1 2">DOE0152z</strain>
    </source>
</reference>
<gene>
    <name evidence="1" type="ORF">OEZ85_004670</name>
</gene>
<dbReference type="EMBL" id="CP126221">
    <property type="protein sequence ID" value="WIA22361.1"/>
    <property type="molecule type" value="Genomic_DNA"/>
</dbReference>
<accession>A0ABY8ULM5</accession>
<evidence type="ECO:0000313" key="2">
    <source>
        <dbReference type="Proteomes" id="UP001244341"/>
    </source>
</evidence>
<dbReference type="Proteomes" id="UP001244341">
    <property type="component" value="Chromosome 14b"/>
</dbReference>